<gene>
    <name evidence="1" type="ORF">CLODIP_2_CD01315</name>
</gene>
<proteinExistence type="predicted"/>
<name>A0A8S1E572_9INSE</name>
<accession>A0A8S1E572</accession>
<protein>
    <submittedName>
        <fullName evidence="1">Uncharacterized protein</fullName>
    </submittedName>
</protein>
<dbReference type="PANTHER" id="PTHR31649">
    <property type="entry name" value="AGAP009604-PA"/>
    <property type="match status" value="1"/>
</dbReference>
<reference evidence="1 2" key="1">
    <citation type="submission" date="2020-04" db="EMBL/GenBank/DDBJ databases">
        <authorList>
            <person name="Alioto T."/>
            <person name="Alioto T."/>
            <person name="Gomez Garrido J."/>
        </authorList>
    </citation>
    <scope>NUCLEOTIDE SEQUENCE [LARGE SCALE GENOMIC DNA]</scope>
</reference>
<dbReference type="EMBL" id="CADEPI010000400">
    <property type="protein sequence ID" value="CAB3385237.1"/>
    <property type="molecule type" value="Genomic_DNA"/>
</dbReference>
<comment type="caution">
    <text evidence="1">The sequence shown here is derived from an EMBL/GenBank/DDBJ whole genome shotgun (WGS) entry which is preliminary data.</text>
</comment>
<dbReference type="Proteomes" id="UP000494165">
    <property type="component" value="Unassembled WGS sequence"/>
</dbReference>
<evidence type="ECO:0000313" key="1">
    <source>
        <dbReference type="EMBL" id="CAB3385237.1"/>
    </source>
</evidence>
<dbReference type="PANTHER" id="PTHR31649:SF1">
    <property type="entry name" value="FARNESOIC ACID O-METHYL TRANSFERASE DOMAIN-CONTAINING PROTEIN"/>
    <property type="match status" value="1"/>
</dbReference>
<dbReference type="Pfam" id="PF11901">
    <property type="entry name" value="DM9"/>
    <property type="match status" value="1"/>
</dbReference>
<sequence length="146" mass="16457">MSTIRWLTFRGGRTFDTSNIDPAHFVNGEAPICVARTWHRGHLLPGYVRLDSRVGYFAHRREVVKKSEYHLLFDGSLGWHEIEEGDPVPENAVKVGWTCREPLFLGKADVNGVELFGTVASSVCSIATDEGVLETRRFSILVRVRD</sequence>
<dbReference type="InterPro" id="IPR006616">
    <property type="entry name" value="DM9_repeat"/>
</dbReference>
<dbReference type="AlphaFoldDB" id="A0A8S1E572"/>
<keyword evidence="2" id="KW-1185">Reference proteome</keyword>
<dbReference type="OrthoDB" id="2142040at2759"/>
<evidence type="ECO:0000313" key="2">
    <source>
        <dbReference type="Proteomes" id="UP000494165"/>
    </source>
</evidence>
<organism evidence="1 2">
    <name type="scientific">Cloeon dipterum</name>
    <dbReference type="NCBI Taxonomy" id="197152"/>
    <lineage>
        <taxon>Eukaryota</taxon>
        <taxon>Metazoa</taxon>
        <taxon>Ecdysozoa</taxon>
        <taxon>Arthropoda</taxon>
        <taxon>Hexapoda</taxon>
        <taxon>Insecta</taxon>
        <taxon>Pterygota</taxon>
        <taxon>Palaeoptera</taxon>
        <taxon>Ephemeroptera</taxon>
        <taxon>Pisciforma</taxon>
        <taxon>Baetidae</taxon>
        <taxon>Cloeon</taxon>
    </lineage>
</organism>